<evidence type="ECO:0000313" key="18">
    <source>
        <dbReference type="Proteomes" id="UP000481616"/>
    </source>
</evidence>
<evidence type="ECO:0000313" key="16">
    <source>
        <dbReference type="Proteomes" id="UP000347681"/>
    </source>
</evidence>
<dbReference type="AlphaFoldDB" id="A0A076J5C4"/>
<dbReference type="Proteomes" id="UP000347681">
    <property type="component" value="Unassembled WGS sequence"/>
</dbReference>
<evidence type="ECO:0000313" key="20">
    <source>
        <dbReference type="Proteomes" id="UP000500949"/>
    </source>
</evidence>
<keyword evidence="1" id="KW-0812">Transmembrane</keyword>
<dbReference type="Gene3D" id="3.55.50.30">
    <property type="match status" value="1"/>
</dbReference>
<keyword evidence="1" id="KW-0472">Membrane</keyword>
<evidence type="ECO:0000313" key="12">
    <source>
        <dbReference type="EMBL" id="RGV79944.1"/>
    </source>
</evidence>
<dbReference type="KEGG" id="bdh:GV66_10190"/>
<dbReference type="EMBL" id="BQOB01000001">
    <property type="protein sequence ID" value="GKH81435.1"/>
    <property type="molecule type" value="Genomic_DNA"/>
</dbReference>
<evidence type="ECO:0000313" key="5">
    <source>
        <dbReference type="EMBL" id="KAA5321390.1"/>
    </source>
</evidence>
<evidence type="ECO:0000313" key="14">
    <source>
        <dbReference type="Proteomes" id="UP000283678"/>
    </source>
</evidence>
<accession>A0A076J5C4</accession>
<dbReference type="EMBL" id="QRZL01000004">
    <property type="protein sequence ID" value="RGV79944.1"/>
    <property type="molecule type" value="Genomic_DNA"/>
</dbReference>
<reference evidence="12 14" key="1">
    <citation type="submission" date="2018-08" db="EMBL/GenBank/DDBJ databases">
        <title>A genome reference for cultivated species of the human gut microbiota.</title>
        <authorList>
            <person name="Zou Y."/>
            <person name="Xue W."/>
            <person name="Luo G."/>
        </authorList>
    </citation>
    <scope>NUCLEOTIDE SEQUENCE [LARGE SCALE GENOMIC DNA]</scope>
    <source>
        <strain evidence="12 14">AF14-1AC</strain>
    </source>
</reference>
<dbReference type="Proteomes" id="UP000294834">
    <property type="component" value="Unassembled WGS sequence"/>
</dbReference>
<dbReference type="Proteomes" id="UP000777173">
    <property type="component" value="Unassembled WGS sequence"/>
</dbReference>
<dbReference type="EMBL" id="JAHOAX010000013">
    <property type="protein sequence ID" value="MBV3124380.1"/>
    <property type="molecule type" value="Genomic_DNA"/>
</dbReference>
<evidence type="ECO:0000259" key="2">
    <source>
        <dbReference type="Pfam" id="PF04773"/>
    </source>
</evidence>
<sequence length="386" mass="43984">MQKSKTETLIQKYLSHQLNEQELEELKLWIEEDASHREIFVKLLSLHHVNNQLNLLHQFDKEASWKSIQHRCNRSHTIHRRIAIYSSAAAIAILIGITSILYFNGQKPVPAIAQNEQPQQSPLPKNTETPKATWVQANHSVVPLYENQREINGSHINNGEIIFPQESDSPHKPKLDTELLQNKIIVPKGSEYAIVLADGTKVKMNADSHIDFPVQFGDTREVTLEGEAMFEVTHDEARPFIIKTHDHAIYVLGTTFNISAYPDEELSVTLIEGKLKVNAPSGEYYLLPGEHYSSAQSKVSKVDTEFYISWTEGAMEFDAMPFPLLIARLSRCYNVDIQIASKELETMKFTGVIFRNKPLDFALDIIHRVSDVKFEKKGETILVKKQ</sequence>
<proteinExistence type="predicted"/>
<reference evidence="11 20" key="4">
    <citation type="submission" date="2019-11" db="EMBL/GenBank/DDBJ databases">
        <title>Complete genome sequence of Bacteroides dorei DSM 17855.</title>
        <authorList>
            <person name="Russell J.T."/>
        </authorList>
    </citation>
    <scope>NUCLEOTIDE SEQUENCE [LARGE SCALE GENOMIC DNA]</scope>
    <source>
        <strain evidence="11 20">DSM 17855</strain>
    </source>
</reference>
<dbReference type="Proteomes" id="UP001181086">
    <property type="component" value="Unassembled WGS sequence"/>
</dbReference>
<evidence type="ECO:0000313" key="11">
    <source>
        <dbReference type="EMBL" id="QJR75537.1"/>
    </source>
</evidence>
<evidence type="ECO:0000313" key="10">
    <source>
        <dbReference type="EMBL" id="MDU0270873.1"/>
    </source>
</evidence>
<evidence type="ECO:0000313" key="9">
    <source>
        <dbReference type="EMBL" id="MBV3124380.1"/>
    </source>
</evidence>
<reference evidence="9" key="5">
    <citation type="submission" date="2021-06" db="EMBL/GenBank/DDBJ databases">
        <title>Collection of gut derived symbiotic bacterial strains cultured from healthy donors.</title>
        <authorList>
            <person name="Lin H."/>
            <person name="Littmann E."/>
            <person name="Pamer E.G."/>
        </authorList>
    </citation>
    <scope>NUCLEOTIDE SEQUENCE</scope>
    <source>
        <strain evidence="9">MSK.5.10</strain>
    </source>
</reference>
<evidence type="ECO:0000313" key="15">
    <source>
        <dbReference type="Proteomes" id="UP000294834"/>
    </source>
</evidence>
<feature type="domain" description="Protein FecR C-terminal" evidence="3">
    <location>
        <begin position="316"/>
        <end position="383"/>
    </location>
</feature>
<dbReference type="Gene3D" id="2.60.120.1440">
    <property type="match status" value="1"/>
</dbReference>
<reference evidence="13 15" key="3">
    <citation type="journal article" date="2019" name="Nat. Microbiol.">
        <title>Genomic variation and strain-specific functional adaptation in the human gut microbiome during early life.</title>
        <authorList>
            <person name="Vatanen T."/>
            <person name="Plichta D.R."/>
            <person name="Somani J."/>
            <person name="Munch P.C."/>
            <person name="Arthur T.D."/>
            <person name="Hall A.B."/>
            <person name="Rudolf S."/>
            <person name="Oakeley E.J."/>
            <person name="Ke X."/>
            <person name="Young R.A."/>
            <person name="Haiser H.J."/>
            <person name="Kolde R."/>
            <person name="Yassour M."/>
            <person name="Luopajarvi K."/>
            <person name="Siljander H."/>
            <person name="Virtanen S.M."/>
            <person name="Ilonen J."/>
            <person name="Uibo R."/>
            <person name="Tillmann V."/>
            <person name="Mokurov S."/>
            <person name="Dorshakova N."/>
            <person name="Porter J.A."/>
            <person name="McHardy A.C."/>
            <person name="Lahdesmaki H."/>
            <person name="Vlamakis H."/>
            <person name="Huttenhower C."/>
            <person name="Knip M."/>
            <person name="Xavier R.J."/>
        </authorList>
    </citation>
    <scope>NUCLEOTIDE SEQUENCE [LARGE SCALE GENOMIC DNA]</scope>
    <source>
        <strain evidence="13 15">RJX1052</strain>
    </source>
</reference>
<dbReference type="PANTHER" id="PTHR30273:SF2">
    <property type="entry name" value="PROTEIN FECR"/>
    <property type="match status" value="1"/>
</dbReference>
<dbReference type="EMBL" id="JAWDEV010000010">
    <property type="protein sequence ID" value="MDU0270873.1"/>
    <property type="molecule type" value="Genomic_DNA"/>
</dbReference>
<dbReference type="eggNOG" id="COG3712">
    <property type="taxonomic scope" value="Bacteria"/>
</dbReference>
<evidence type="ECO:0000313" key="7">
    <source>
        <dbReference type="EMBL" id="KAA5399852.1"/>
    </source>
</evidence>
<reference evidence="4" key="6">
    <citation type="submission" date="2022-01" db="EMBL/GenBank/DDBJ databases">
        <title>Novel bile acid biosynthetic pathways are enriched in the microbiome of centenarians.</title>
        <authorList>
            <person name="Sato Y."/>
            <person name="Atarashi K."/>
            <person name="Plichta R.D."/>
            <person name="Arai Y."/>
            <person name="Sasajima S."/>
            <person name="Kearney M.S."/>
            <person name="Suda W."/>
            <person name="Takeshita K."/>
            <person name="Sasaki T."/>
            <person name="Okamoto S."/>
            <person name="Skelly N.A."/>
            <person name="Okamura Y."/>
            <person name="Vlamakis H."/>
            <person name="Li Y."/>
            <person name="Tanoue T."/>
            <person name="Takei H."/>
            <person name="Nittono H."/>
            <person name="Narushima S."/>
            <person name="Irie J."/>
            <person name="Itoh H."/>
            <person name="Moriya K."/>
            <person name="Sugiura Y."/>
            <person name="Suematsu M."/>
            <person name="Moritoki N."/>
            <person name="Shibata S."/>
            <person name="Littman R.D."/>
            <person name="Fischbach A.M."/>
            <person name="Uwamino Y."/>
            <person name="Inoue T."/>
            <person name="Honda A."/>
            <person name="Hattori M."/>
            <person name="Murai T."/>
            <person name="Xavier J.R."/>
            <person name="Hirose N."/>
            <person name="Honda K."/>
        </authorList>
    </citation>
    <scope>NUCLEOTIDE SEQUENCE</scope>
    <source>
        <strain evidence="4">CE91-St7</strain>
    </source>
</reference>
<keyword evidence="1" id="KW-1133">Transmembrane helix</keyword>
<dbReference type="Proteomes" id="UP000481616">
    <property type="component" value="Unassembled WGS sequence"/>
</dbReference>
<dbReference type="Proteomes" id="UP000481700">
    <property type="component" value="Unassembled WGS sequence"/>
</dbReference>
<reference evidence="10" key="7">
    <citation type="submission" date="2023-10" db="EMBL/GenBank/DDBJ databases">
        <title>Genome of Potential pathogenic bacteria in Crohn's disease.</title>
        <authorList>
            <person name="Rodriguez-Palacios A."/>
        </authorList>
    </citation>
    <scope>NUCLEOTIDE SEQUENCE</scope>
    <source>
        <strain evidence="10">CavFT-hAR62</strain>
    </source>
</reference>
<dbReference type="EMBL" id="VVZB01000010">
    <property type="protein sequence ID" value="KAA5381043.1"/>
    <property type="molecule type" value="Genomic_DNA"/>
</dbReference>
<feature type="domain" description="FecR protein" evidence="2">
    <location>
        <begin position="184"/>
        <end position="275"/>
    </location>
</feature>
<dbReference type="EMBL" id="CP046176">
    <property type="protein sequence ID" value="QJR75537.1"/>
    <property type="molecule type" value="Genomic_DNA"/>
</dbReference>
<dbReference type="GO" id="GO:0016989">
    <property type="term" value="F:sigma factor antagonist activity"/>
    <property type="evidence" value="ECO:0007669"/>
    <property type="project" value="TreeGrafter"/>
</dbReference>
<feature type="transmembrane region" description="Helical" evidence="1">
    <location>
        <begin position="82"/>
        <end position="103"/>
    </location>
</feature>
<dbReference type="GeneID" id="93445770"/>
<gene>
    <name evidence="4" type="ORF">CE91St7_23190</name>
    <name evidence="12" type="ORF">DWW04_05950</name>
    <name evidence="13" type="ORF">E1J06_03585</name>
    <name evidence="8" type="ORF">F2Y51_04745</name>
    <name evidence="7" type="ORF">F2Y58_04125</name>
    <name evidence="6" type="ORF">F2Y61_16100</name>
    <name evidence="5" type="ORF">F2Z07_07830</name>
    <name evidence="11" type="ORF">GKD17_03630</name>
    <name evidence="9" type="ORF">KSU80_14505</name>
    <name evidence="10" type="ORF">RVH45_13475</name>
</gene>
<protein>
    <submittedName>
        <fullName evidence="12">DUF4974 domain-containing protein</fullName>
    </submittedName>
    <submittedName>
        <fullName evidence="9">FecR domain-containing protein</fullName>
    </submittedName>
</protein>
<dbReference type="Pfam" id="PF16344">
    <property type="entry name" value="FecR_C"/>
    <property type="match status" value="1"/>
</dbReference>
<reference evidence="16 17" key="2">
    <citation type="journal article" date="2019" name="Nat. Med.">
        <title>A library of human gut bacterial isolates paired with longitudinal multiomics data enables mechanistic microbiome research.</title>
        <authorList>
            <person name="Poyet M."/>
            <person name="Groussin M."/>
            <person name="Gibbons S.M."/>
            <person name="Avila-Pacheco J."/>
            <person name="Jiang X."/>
            <person name="Kearney S.M."/>
            <person name="Perrotta A.R."/>
            <person name="Berdy B."/>
            <person name="Zhao S."/>
            <person name="Lieberman T.D."/>
            <person name="Swanson P.K."/>
            <person name="Smith M."/>
            <person name="Roesemann S."/>
            <person name="Alexander J.E."/>
            <person name="Rich S.A."/>
            <person name="Livny J."/>
            <person name="Vlamakis H."/>
            <person name="Clish C."/>
            <person name="Bullock K."/>
            <person name="Deik A."/>
            <person name="Scott J."/>
            <person name="Pierce K.A."/>
            <person name="Xavier R.J."/>
            <person name="Alm E.J."/>
        </authorList>
    </citation>
    <scope>NUCLEOTIDE SEQUENCE [LARGE SCALE GENOMIC DNA]</scope>
    <source>
        <strain evidence="7 18">BIOML-A1</strain>
        <strain evidence="5 19">BIOML-A25</strain>
        <strain evidence="8 17">BIOML-A4</strain>
        <strain evidence="6 16">BIOML-A5</strain>
    </source>
</reference>
<dbReference type="InterPro" id="IPR006860">
    <property type="entry name" value="FecR"/>
</dbReference>
<dbReference type="InterPro" id="IPR032508">
    <property type="entry name" value="FecR_C"/>
</dbReference>
<dbReference type="EMBL" id="VVZA01000003">
    <property type="protein sequence ID" value="KAA5406797.1"/>
    <property type="molecule type" value="Genomic_DNA"/>
</dbReference>
<dbReference type="Proteomes" id="UP000441162">
    <property type="component" value="Unassembled WGS sequence"/>
</dbReference>
<evidence type="ECO:0000256" key="1">
    <source>
        <dbReference type="SAM" id="Phobius"/>
    </source>
</evidence>
<dbReference type="RefSeq" id="WP_007836134.1">
    <property type="nucleotide sequence ID" value="NZ_BAABYF010000002.1"/>
</dbReference>
<dbReference type="KEGG" id="bdo:EL88_17370"/>
<dbReference type="InterPro" id="IPR012373">
    <property type="entry name" value="Ferrdict_sens_TM"/>
</dbReference>
<dbReference type="Pfam" id="PF04773">
    <property type="entry name" value="FecR"/>
    <property type="match status" value="1"/>
</dbReference>
<name>A0A076J5C4_9BACT</name>
<evidence type="ECO:0000313" key="8">
    <source>
        <dbReference type="EMBL" id="KAA5406797.1"/>
    </source>
</evidence>
<dbReference type="Proteomes" id="UP001055104">
    <property type="component" value="Unassembled WGS sequence"/>
</dbReference>
<evidence type="ECO:0000313" key="17">
    <source>
        <dbReference type="Proteomes" id="UP000441162"/>
    </source>
</evidence>
<dbReference type="EMBL" id="VVYY01000003">
    <property type="protein sequence ID" value="KAA5399852.1"/>
    <property type="molecule type" value="Genomic_DNA"/>
</dbReference>
<evidence type="ECO:0000313" key="6">
    <source>
        <dbReference type="EMBL" id="KAA5381043.1"/>
    </source>
</evidence>
<dbReference type="Proteomes" id="UP000283678">
    <property type="component" value="Unassembled WGS sequence"/>
</dbReference>
<evidence type="ECO:0000259" key="3">
    <source>
        <dbReference type="Pfam" id="PF16344"/>
    </source>
</evidence>
<dbReference type="Proteomes" id="UP000500949">
    <property type="component" value="Chromosome"/>
</dbReference>
<dbReference type="EMBL" id="SLTX01000001">
    <property type="protein sequence ID" value="TDB06559.1"/>
    <property type="molecule type" value="Genomic_DNA"/>
</dbReference>
<evidence type="ECO:0000313" key="19">
    <source>
        <dbReference type="Proteomes" id="UP000481700"/>
    </source>
</evidence>
<evidence type="ECO:0000313" key="13">
    <source>
        <dbReference type="EMBL" id="TDB06559.1"/>
    </source>
</evidence>
<dbReference type="PIRSF" id="PIRSF018266">
    <property type="entry name" value="FecR"/>
    <property type="match status" value="1"/>
</dbReference>
<dbReference type="PANTHER" id="PTHR30273">
    <property type="entry name" value="PERIPLASMIC SIGNAL SENSOR AND SIGMA FACTOR ACTIVATOR FECR-RELATED"/>
    <property type="match status" value="1"/>
</dbReference>
<dbReference type="EMBL" id="VVZV01000007">
    <property type="protein sequence ID" value="KAA5321390.1"/>
    <property type="molecule type" value="Genomic_DNA"/>
</dbReference>
<evidence type="ECO:0000313" key="4">
    <source>
        <dbReference type="EMBL" id="GKH81435.1"/>
    </source>
</evidence>
<organism evidence="12 14">
    <name type="scientific">Phocaeicola dorei</name>
    <dbReference type="NCBI Taxonomy" id="357276"/>
    <lineage>
        <taxon>Bacteria</taxon>
        <taxon>Pseudomonadati</taxon>
        <taxon>Bacteroidota</taxon>
        <taxon>Bacteroidia</taxon>
        <taxon>Bacteroidales</taxon>
        <taxon>Bacteroidaceae</taxon>
        <taxon>Phocaeicola</taxon>
    </lineage>
</organism>